<keyword evidence="2" id="KW-1185">Reference proteome</keyword>
<sequence length="162" mass="18339">MGKRLPIGVVSREVTKEEPGQLAACRWGRGKRIRAEMAAQPYPGKFAMSQHSALKKRFCAHLFPPQRFENLGEFRLRGGVANPQMQRMFRQGQFGTAGDQQRLSKALTSCRQGNQVSRWNENCIVRADTYTRPVQQGNALTARYPYEQVIFAIVDKLQLPAS</sequence>
<gene>
    <name evidence="1" type="ORF">ACFORG_19710</name>
</gene>
<organism evidence="1 2">
    <name type="scientific">Lutimaribacter marinistellae</name>
    <dbReference type="NCBI Taxonomy" id="1820329"/>
    <lineage>
        <taxon>Bacteria</taxon>
        <taxon>Pseudomonadati</taxon>
        <taxon>Pseudomonadota</taxon>
        <taxon>Alphaproteobacteria</taxon>
        <taxon>Rhodobacterales</taxon>
        <taxon>Roseobacteraceae</taxon>
        <taxon>Lutimaribacter</taxon>
    </lineage>
</organism>
<proteinExistence type="predicted"/>
<comment type="caution">
    <text evidence="1">The sequence shown here is derived from an EMBL/GenBank/DDBJ whole genome shotgun (WGS) entry which is preliminary data.</text>
</comment>
<protein>
    <submittedName>
        <fullName evidence="1">Uncharacterized protein</fullName>
    </submittedName>
</protein>
<name>A0ABV7TLT0_9RHOB</name>
<dbReference type="RefSeq" id="WP_386737294.1">
    <property type="nucleotide sequence ID" value="NZ_JBHRXI010000025.1"/>
</dbReference>
<reference evidence="2" key="1">
    <citation type="journal article" date="2019" name="Int. J. Syst. Evol. Microbiol.">
        <title>The Global Catalogue of Microorganisms (GCM) 10K type strain sequencing project: providing services to taxonomists for standard genome sequencing and annotation.</title>
        <authorList>
            <consortium name="The Broad Institute Genomics Platform"/>
            <consortium name="The Broad Institute Genome Sequencing Center for Infectious Disease"/>
            <person name="Wu L."/>
            <person name="Ma J."/>
        </authorList>
    </citation>
    <scope>NUCLEOTIDE SEQUENCE [LARGE SCALE GENOMIC DNA]</scope>
    <source>
        <strain evidence="2">KCTC 42911</strain>
    </source>
</reference>
<evidence type="ECO:0000313" key="2">
    <source>
        <dbReference type="Proteomes" id="UP001595629"/>
    </source>
</evidence>
<accession>A0ABV7TLT0</accession>
<evidence type="ECO:0000313" key="1">
    <source>
        <dbReference type="EMBL" id="MFC3615986.1"/>
    </source>
</evidence>
<dbReference type="Proteomes" id="UP001595629">
    <property type="component" value="Unassembled WGS sequence"/>
</dbReference>
<dbReference type="EMBL" id="JBHRXI010000025">
    <property type="protein sequence ID" value="MFC3615986.1"/>
    <property type="molecule type" value="Genomic_DNA"/>
</dbReference>